<name>A0AA39SQT8_ACESA</name>
<organism evidence="2 3">
    <name type="scientific">Acer saccharum</name>
    <name type="common">Sugar maple</name>
    <dbReference type="NCBI Taxonomy" id="4024"/>
    <lineage>
        <taxon>Eukaryota</taxon>
        <taxon>Viridiplantae</taxon>
        <taxon>Streptophyta</taxon>
        <taxon>Embryophyta</taxon>
        <taxon>Tracheophyta</taxon>
        <taxon>Spermatophyta</taxon>
        <taxon>Magnoliopsida</taxon>
        <taxon>eudicotyledons</taxon>
        <taxon>Gunneridae</taxon>
        <taxon>Pentapetalae</taxon>
        <taxon>rosids</taxon>
        <taxon>malvids</taxon>
        <taxon>Sapindales</taxon>
        <taxon>Sapindaceae</taxon>
        <taxon>Hippocastanoideae</taxon>
        <taxon>Acereae</taxon>
        <taxon>Acer</taxon>
    </lineage>
</organism>
<proteinExistence type="predicted"/>
<reference evidence="2" key="2">
    <citation type="submission" date="2023-06" db="EMBL/GenBank/DDBJ databases">
        <authorList>
            <person name="Swenson N.G."/>
            <person name="Wegrzyn J.L."/>
            <person name="Mcevoy S.L."/>
        </authorList>
    </citation>
    <scope>NUCLEOTIDE SEQUENCE</scope>
    <source>
        <strain evidence="2">NS2018</strain>
        <tissue evidence="2">Leaf</tissue>
    </source>
</reference>
<gene>
    <name evidence="2" type="ORF">LWI29_033116</name>
</gene>
<keyword evidence="3" id="KW-1185">Reference proteome</keyword>
<dbReference type="GO" id="GO:0003676">
    <property type="term" value="F:nucleic acid binding"/>
    <property type="evidence" value="ECO:0007669"/>
    <property type="project" value="InterPro"/>
</dbReference>
<dbReference type="Proteomes" id="UP001168877">
    <property type="component" value="Unassembled WGS sequence"/>
</dbReference>
<accession>A0AA39SQT8</accession>
<comment type="caution">
    <text evidence="2">The sequence shown here is derived from an EMBL/GenBank/DDBJ whole genome shotgun (WGS) entry which is preliminary data.</text>
</comment>
<evidence type="ECO:0000313" key="3">
    <source>
        <dbReference type="Proteomes" id="UP001168877"/>
    </source>
</evidence>
<sequence length="98" mass="10678">MVCDIRLSCRWKPSVNDTYKVNRYAVLDLQNGQMGIGVIIRNSGGMVLASCSLVSDGNLSPKVAKLLAILRCLQFGIDCGLAIRNIETDKASVCKMDK</sequence>
<reference evidence="2" key="1">
    <citation type="journal article" date="2022" name="Plant J.">
        <title>Strategies of tolerance reflected in two North American maple genomes.</title>
        <authorList>
            <person name="McEvoy S.L."/>
            <person name="Sezen U.U."/>
            <person name="Trouern-Trend A."/>
            <person name="McMahon S.M."/>
            <person name="Schaberg P.G."/>
            <person name="Yang J."/>
            <person name="Wegrzyn J.L."/>
            <person name="Swenson N.G."/>
        </authorList>
    </citation>
    <scope>NUCLEOTIDE SEQUENCE</scope>
    <source>
        <strain evidence="2">NS2018</strain>
    </source>
</reference>
<evidence type="ECO:0000259" key="1">
    <source>
        <dbReference type="Pfam" id="PF13456"/>
    </source>
</evidence>
<dbReference type="InterPro" id="IPR002156">
    <property type="entry name" value="RNaseH_domain"/>
</dbReference>
<evidence type="ECO:0000313" key="2">
    <source>
        <dbReference type="EMBL" id="KAK0593219.1"/>
    </source>
</evidence>
<dbReference type="Pfam" id="PF13456">
    <property type="entry name" value="RVT_3"/>
    <property type="match status" value="1"/>
</dbReference>
<dbReference type="AlphaFoldDB" id="A0AA39SQT8"/>
<feature type="domain" description="RNase H type-1" evidence="1">
    <location>
        <begin position="30"/>
        <end position="95"/>
    </location>
</feature>
<dbReference type="GO" id="GO:0004523">
    <property type="term" value="F:RNA-DNA hybrid ribonuclease activity"/>
    <property type="evidence" value="ECO:0007669"/>
    <property type="project" value="InterPro"/>
</dbReference>
<protein>
    <recommendedName>
        <fullName evidence="1">RNase H type-1 domain-containing protein</fullName>
    </recommendedName>
</protein>
<dbReference type="EMBL" id="JAUESC010000380">
    <property type="protein sequence ID" value="KAK0593219.1"/>
    <property type="molecule type" value="Genomic_DNA"/>
</dbReference>